<feature type="transmembrane region" description="Helical" evidence="2">
    <location>
        <begin position="81"/>
        <end position="106"/>
    </location>
</feature>
<evidence type="ECO:0000256" key="1">
    <source>
        <dbReference type="SAM" id="Coils"/>
    </source>
</evidence>
<feature type="domain" description="Signal transduction histidine kinase internal region" evidence="3">
    <location>
        <begin position="162"/>
        <end position="238"/>
    </location>
</feature>
<dbReference type="GO" id="GO:0016301">
    <property type="term" value="F:kinase activity"/>
    <property type="evidence" value="ECO:0007669"/>
    <property type="project" value="UniProtKB-KW"/>
</dbReference>
<dbReference type="PANTHER" id="PTHR34220:SF7">
    <property type="entry name" value="SENSOR HISTIDINE KINASE YPDA"/>
    <property type="match status" value="1"/>
</dbReference>
<feature type="transmembrane region" description="Helical" evidence="2">
    <location>
        <begin position="51"/>
        <end position="69"/>
    </location>
</feature>
<keyword evidence="2" id="KW-0472">Membrane</keyword>
<reference evidence="4 5" key="1">
    <citation type="submission" date="2024-05" db="EMBL/GenBank/DDBJ databases">
        <authorList>
            <person name="Duchaud E."/>
        </authorList>
    </citation>
    <scope>NUCLEOTIDE SEQUENCE [LARGE SCALE GENOMIC DNA]</scope>
    <source>
        <strain evidence="4">Ena-SAMPLE-TAB-13-05-2024-13:56:06:370-140305</strain>
    </source>
</reference>
<feature type="transmembrane region" description="Helical" evidence="2">
    <location>
        <begin position="12"/>
        <end position="31"/>
    </location>
</feature>
<organism evidence="4 5">
    <name type="scientific">Tenacibaculum vairaonense</name>
    <dbReference type="NCBI Taxonomy" id="3137860"/>
    <lineage>
        <taxon>Bacteria</taxon>
        <taxon>Pseudomonadati</taxon>
        <taxon>Bacteroidota</taxon>
        <taxon>Flavobacteriia</taxon>
        <taxon>Flavobacteriales</taxon>
        <taxon>Flavobacteriaceae</taxon>
        <taxon>Tenacibaculum</taxon>
    </lineage>
</organism>
<evidence type="ECO:0000313" key="4">
    <source>
        <dbReference type="EMBL" id="CAL2108325.1"/>
    </source>
</evidence>
<proteinExistence type="predicted"/>
<dbReference type="RefSeq" id="WP_348739911.1">
    <property type="nucleotide sequence ID" value="NZ_CAXJRC010000044.1"/>
</dbReference>
<feature type="coiled-coil region" evidence="1">
    <location>
        <begin position="144"/>
        <end position="171"/>
    </location>
</feature>
<accession>A0ABP1FD83</accession>
<dbReference type="InterPro" id="IPR050640">
    <property type="entry name" value="Bact_2-comp_sensor_kinase"/>
</dbReference>
<keyword evidence="4" id="KW-0418">Kinase</keyword>
<feature type="transmembrane region" description="Helical" evidence="2">
    <location>
        <begin position="118"/>
        <end position="141"/>
    </location>
</feature>
<dbReference type="EMBL" id="CAXJRC010000044">
    <property type="protein sequence ID" value="CAL2108325.1"/>
    <property type="molecule type" value="Genomic_DNA"/>
</dbReference>
<keyword evidence="5" id="KW-1185">Reference proteome</keyword>
<keyword evidence="2" id="KW-1133">Transmembrane helix</keyword>
<gene>
    <name evidence="4" type="ORF">T190115A13A_70098</name>
</gene>
<name>A0ABP1FD83_9FLAO</name>
<protein>
    <submittedName>
        <fullName evidence="4">Histidine kinase</fullName>
    </submittedName>
</protein>
<keyword evidence="1" id="KW-0175">Coiled coil</keyword>
<dbReference type="PANTHER" id="PTHR34220">
    <property type="entry name" value="SENSOR HISTIDINE KINASE YPDA"/>
    <property type="match status" value="1"/>
</dbReference>
<comment type="caution">
    <text evidence="4">The sequence shown here is derived from an EMBL/GenBank/DDBJ whole genome shotgun (WGS) entry which is preliminary data.</text>
</comment>
<dbReference type="InterPro" id="IPR010559">
    <property type="entry name" value="Sig_transdc_His_kin_internal"/>
</dbReference>
<sequence>MKLFNQKINLKQVFIVIVLLLIGNVGKLYLLHNVRTKSDISFYDYFDHLSVFLFSIVAVISVLISWKIVNKIDHTNTILKFVKVYTLSFIIFNGIGIIVDFLLLTSANIQEYDVVGRFFNTISVAFVLVDIFALTSAFLYFKQTQKAVLELEQTEKEKATLQSQMLQKNLEPHFLFNNLSVLSGLARKKPEQIEDFIDDFSDVYRYYLKHGKKQLVELKEELSFLKSYMSLIEKRFGNAYQIENKIEDANGFIIPCSLQLCLENAIKHNKASEENPLTILLSRNKNRIDIKNKLNKVDFTLGTGTGNEYLKRQYQLNFNKEVVFTETNNEFIVEIPLIPEV</sequence>
<dbReference type="Proteomes" id="UP001497602">
    <property type="component" value="Unassembled WGS sequence"/>
</dbReference>
<evidence type="ECO:0000313" key="5">
    <source>
        <dbReference type="Proteomes" id="UP001497602"/>
    </source>
</evidence>
<keyword evidence="4" id="KW-0808">Transferase</keyword>
<dbReference type="Pfam" id="PF06580">
    <property type="entry name" value="His_kinase"/>
    <property type="match status" value="1"/>
</dbReference>
<evidence type="ECO:0000259" key="3">
    <source>
        <dbReference type="Pfam" id="PF06580"/>
    </source>
</evidence>
<evidence type="ECO:0000256" key="2">
    <source>
        <dbReference type="SAM" id="Phobius"/>
    </source>
</evidence>
<keyword evidence="2" id="KW-0812">Transmembrane</keyword>